<accession>A0ACC0IJJ7</accession>
<reference evidence="1 2" key="1">
    <citation type="journal article" date="2022" name="Plant J.">
        <title>Chromosome-level genome of Camellia lanceoleosa provides a valuable resource for understanding genome evolution and self-incompatibility.</title>
        <authorList>
            <person name="Gong W."/>
            <person name="Xiao S."/>
            <person name="Wang L."/>
            <person name="Liao Z."/>
            <person name="Chang Y."/>
            <person name="Mo W."/>
            <person name="Hu G."/>
            <person name="Li W."/>
            <person name="Zhao G."/>
            <person name="Zhu H."/>
            <person name="Hu X."/>
            <person name="Ji K."/>
            <person name="Xiang X."/>
            <person name="Song Q."/>
            <person name="Yuan D."/>
            <person name="Jin S."/>
            <person name="Zhang L."/>
        </authorList>
    </citation>
    <scope>NUCLEOTIDE SEQUENCE [LARGE SCALE GENOMIC DNA]</scope>
    <source>
        <strain evidence="1">SQ_2022a</strain>
    </source>
</reference>
<sequence>MLISSSSSVNIPLHILFSEIFTRLPVKSLCRFRCVSKSIQSLTLNNNDDPFFLDLHLSRSQTRPRGTTLLIPAIRSGNSYEILSAEVDGGPLTHLYTIPGGYDYHRRTFSFDVNGLLFFSGDSYSNTCPFVCNPTTRQFLKLPPIESGYQVIRYFLGFDPSTRIFKVVNIHIYHESDMMVCRVFTLGGDNSGGSWRTIHPGFPFEGCDWFRNLSKSVCLNGAIHWFLEAKNVIVAFDLKDENFYVIPLPNHGGVVQPRLSETVLIQVNGFLAVICYNYRYFSGKMKMWVLEDYQRHAWINHIIDLTSACSNYQFFRPLGSIPTGEILLLPCGNVSSLVSEVRVLYYDMKNRSFRTIEIIQPPKGICWYVINYFCMTSYTETLFFPRDDQ</sequence>
<keyword evidence="2" id="KW-1185">Reference proteome</keyword>
<proteinExistence type="predicted"/>
<comment type="caution">
    <text evidence="1">The sequence shown here is derived from an EMBL/GenBank/DDBJ whole genome shotgun (WGS) entry which is preliminary data.</text>
</comment>
<evidence type="ECO:0000313" key="2">
    <source>
        <dbReference type="Proteomes" id="UP001060215"/>
    </source>
</evidence>
<gene>
    <name evidence="1" type="ORF">LOK49_LG03G00710</name>
</gene>
<organism evidence="1 2">
    <name type="scientific">Camellia lanceoleosa</name>
    <dbReference type="NCBI Taxonomy" id="1840588"/>
    <lineage>
        <taxon>Eukaryota</taxon>
        <taxon>Viridiplantae</taxon>
        <taxon>Streptophyta</taxon>
        <taxon>Embryophyta</taxon>
        <taxon>Tracheophyta</taxon>
        <taxon>Spermatophyta</taxon>
        <taxon>Magnoliopsida</taxon>
        <taxon>eudicotyledons</taxon>
        <taxon>Gunneridae</taxon>
        <taxon>Pentapetalae</taxon>
        <taxon>asterids</taxon>
        <taxon>Ericales</taxon>
        <taxon>Theaceae</taxon>
        <taxon>Camellia</taxon>
    </lineage>
</organism>
<evidence type="ECO:0000313" key="1">
    <source>
        <dbReference type="EMBL" id="KAI8024006.1"/>
    </source>
</evidence>
<dbReference type="Proteomes" id="UP001060215">
    <property type="component" value="Chromosome 6"/>
</dbReference>
<dbReference type="EMBL" id="CM045763">
    <property type="protein sequence ID" value="KAI8024006.1"/>
    <property type="molecule type" value="Genomic_DNA"/>
</dbReference>
<name>A0ACC0IJJ7_9ERIC</name>
<protein>
    <submittedName>
        <fullName evidence="1">F-box protein</fullName>
    </submittedName>
</protein>